<dbReference type="PROSITE" id="PS51898">
    <property type="entry name" value="TYR_RECOMBINASE"/>
    <property type="match status" value="1"/>
</dbReference>
<dbReference type="InterPro" id="IPR013762">
    <property type="entry name" value="Integrase-like_cat_sf"/>
</dbReference>
<dbReference type="Gene3D" id="1.10.443.10">
    <property type="entry name" value="Intergrase catalytic core"/>
    <property type="match status" value="1"/>
</dbReference>
<keyword evidence="1" id="KW-0233">DNA recombination</keyword>
<dbReference type="RefSeq" id="WP_091298037.1">
    <property type="nucleotide sequence ID" value="NZ_FOCE01000002.1"/>
</dbReference>
<sequence length="432" mass="48001">MTVYLRGTTYHLRKRVPLQFAAVEPRKIISISLDTDSLSEARRKADAAWQKMKAGWQAMLDGDALTGRALVKNGEKIAARYGVPFLHAPAVADLPLPDLVARAKAVPRGADGQPVQIVGDALLGGIEEVGITVREALEEYWKISIDQTRGKTADQIRRWKNPRIKAVENFVQVVGDKELRKITREDAKKFRDWWNARIDAEGLTANSANKDFTHVAHTLNTVEDALGLNLTLPLKGLMIKATEKGQRKAFSVKWLRDKLLAAGALDGLNLQARTIVLACVNTGARPSEIAGLMKHHLHLDGPVPHIEIRPEGRELKNSASARRIPLVGVSLDAVKAYVQAAPEGDRLFPSYFGKDKISATANKFLRENKLLESPEHTLYGLRHSFEDRMTAAEPAWPERMKCDVFGHAISRQRYGDGATLEHIHRRLSEIAL</sequence>
<dbReference type="InterPro" id="IPR002104">
    <property type="entry name" value="Integrase_catalytic"/>
</dbReference>
<protein>
    <submittedName>
        <fullName evidence="3">Phage integrase family protein</fullName>
    </submittedName>
</protein>
<feature type="domain" description="Tyr recombinase" evidence="2">
    <location>
        <begin position="245"/>
        <end position="428"/>
    </location>
</feature>
<evidence type="ECO:0000313" key="4">
    <source>
        <dbReference type="Proteomes" id="UP000198761"/>
    </source>
</evidence>
<dbReference type="Pfam" id="PF00589">
    <property type="entry name" value="Phage_integrase"/>
    <property type="match status" value="1"/>
</dbReference>
<dbReference type="InterPro" id="IPR046668">
    <property type="entry name" value="DUF6538"/>
</dbReference>
<dbReference type="Pfam" id="PF20172">
    <property type="entry name" value="DUF6538"/>
    <property type="match status" value="1"/>
</dbReference>
<dbReference type="Proteomes" id="UP000198761">
    <property type="component" value="Unassembled WGS sequence"/>
</dbReference>
<proteinExistence type="predicted"/>
<dbReference type="GO" id="GO:0003677">
    <property type="term" value="F:DNA binding"/>
    <property type="evidence" value="ECO:0007669"/>
    <property type="project" value="InterPro"/>
</dbReference>
<evidence type="ECO:0000259" key="2">
    <source>
        <dbReference type="PROSITE" id="PS51898"/>
    </source>
</evidence>
<dbReference type="AlphaFoldDB" id="A0A1H8BWH2"/>
<dbReference type="InterPro" id="IPR011010">
    <property type="entry name" value="DNA_brk_join_enz"/>
</dbReference>
<dbReference type="SUPFAM" id="SSF56349">
    <property type="entry name" value="DNA breaking-rejoining enzymes"/>
    <property type="match status" value="1"/>
</dbReference>
<dbReference type="STRING" id="933059.SAMN04488103_102300"/>
<accession>A0A1H8BWH2</accession>
<organism evidence="3 4">
    <name type="scientific">Gemmobacter aquatilis</name>
    <dbReference type="NCBI Taxonomy" id="933059"/>
    <lineage>
        <taxon>Bacteria</taxon>
        <taxon>Pseudomonadati</taxon>
        <taxon>Pseudomonadota</taxon>
        <taxon>Alphaproteobacteria</taxon>
        <taxon>Rhodobacterales</taxon>
        <taxon>Paracoccaceae</taxon>
        <taxon>Gemmobacter</taxon>
    </lineage>
</organism>
<gene>
    <name evidence="3" type="ORF">SAMN04488103_102300</name>
</gene>
<dbReference type="GO" id="GO:0006310">
    <property type="term" value="P:DNA recombination"/>
    <property type="evidence" value="ECO:0007669"/>
    <property type="project" value="UniProtKB-KW"/>
</dbReference>
<dbReference type="GO" id="GO:0015074">
    <property type="term" value="P:DNA integration"/>
    <property type="evidence" value="ECO:0007669"/>
    <property type="project" value="InterPro"/>
</dbReference>
<dbReference type="EMBL" id="FOCE01000002">
    <property type="protein sequence ID" value="SEM87123.1"/>
    <property type="molecule type" value="Genomic_DNA"/>
</dbReference>
<reference evidence="3 4" key="1">
    <citation type="submission" date="2016-10" db="EMBL/GenBank/DDBJ databases">
        <authorList>
            <person name="de Groot N.N."/>
        </authorList>
    </citation>
    <scope>NUCLEOTIDE SEQUENCE [LARGE SCALE GENOMIC DNA]</scope>
    <source>
        <strain evidence="3 4">DSM 3857</strain>
    </source>
</reference>
<keyword evidence="4" id="KW-1185">Reference proteome</keyword>
<dbReference type="OrthoDB" id="7222937at2"/>
<evidence type="ECO:0000313" key="3">
    <source>
        <dbReference type="EMBL" id="SEM87123.1"/>
    </source>
</evidence>
<evidence type="ECO:0000256" key="1">
    <source>
        <dbReference type="ARBA" id="ARBA00023172"/>
    </source>
</evidence>
<name>A0A1H8BWH2_9RHOB</name>